<evidence type="ECO:0000256" key="4">
    <source>
        <dbReference type="ARBA" id="ARBA00022679"/>
    </source>
</evidence>
<keyword evidence="9 12" id="KW-0472">Membrane</keyword>
<keyword evidence="4" id="KW-0808">Transferase</keyword>
<feature type="transmembrane region" description="Helical" evidence="12">
    <location>
        <begin position="542"/>
        <end position="563"/>
    </location>
</feature>
<evidence type="ECO:0000256" key="8">
    <source>
        <dbReference type="ARBA" id="ARBA00023034"/>
    </source>
</evidence>
<evidence type="ECO:0000256" key="5">
    <source>
        <dbReference type="ARBA" id="ARBA00022692"/>
    </source>
</evidence>
<dbReference type="PANTHER" id="PTHR31646">
    <property type="entry name" value="ALPHA-1,2-MANNOSYLTRANSFERASE MNN2"/>
    <property type="match status" value="1"/>
</dbReference>
<comment type="similarity">
    <text evidence="3">Belongs to the MNN1/MNT family.</text>
</comment>
<feature type="coiled-coil region" evidence="11">
    <location>
        <begin position="506"/>
        <end position="533"/>
    </location>
</feature>
<evidence type="ECO:0000256" key="6">
    <source>
        <dbReference type="ARBA" id="ARBA00022968"/>
    </source>
</evidence>
<dbReference type="SUPFAM" id="SSF53448">
    <property type="entry name" value="Nucleotide-diphospho-sugar transferases"/>
    <property type="match status" value="1"/>
</dbReference>
<keyword evidence="6" id="KW-0735">Signal-anchor</keyword>
<evidence type="ECO:0000256" key="7">
    <source>
        <dbReference type="ARBA" id="ARBA00022989"/>
    </source>
</evidence>
<keyword evidence="11" id="KW-0175">Coiled coil</keyword>
<evidence type="ECO:0000256" key="1">
    <source>
        <dbReference type="ARBA" id="ARBA00004394"/>
    </source>
</evidence>
<dbReference type="PANTHER" id="PTHR31646:SF1">
    <property type="entry name" value="ALPHA-1,2-MANNOSYLTRANSFERASE MNN2"/>
    <property type="match status" value="1"/>
</dbReference>
<sequence>MAAVGAMARAACARRRGLLLLLLAASIAAAIVYELTAGGKPRRFVYDDPRLNQLDLRGDRPATTWRDGEFECLGWRATHGCDPHGPRDPSRDRPCDAPLPRVSGYCEVRNRTSGAVHRVMLSTCKSWQWWLVERRVNCNQARLFTDFALRAASYRHAVAPPRAASPELARGIGMIAYPKVIAGVYAIVRLLRAHGCALPVELWIDPLEMSERHSVLQALQREHNVVVRTIADPAATQFHAKPYAVFHSRFESVLFLDSDNLPTRDPTYLFDTPEFRTHGALFWPDFWRPTPDTPFNVHEQSALWPLLDMPFVDMFEQESGQLLVNRSRSSAALHKLLFFSAQLPRVLTDWQLVYGDKDLFRLAWLNTSTPFYFVPHLVALGGRWDPDSGFFCGVAMVQRDPRGDIIFLHRNQAKLSGRRDQQRVITHLQKFIGGDGDATSLRKDLDKYRVQCKMRRLGQNSCFLLNPVAPDGSPTPLLVQSLDGTKYPQTERQAIHFSIEGRHLMTAAEEAEVAALEDKQRRKEQQAADSAREAARRAGRQFYLLVGLALLATGAALVARCGCCCRGRRTLKGTRQAARSGGATGHLAAAAAYGDVVLRRKISTHVGVDEEDPHIL</sequence>
<evidence type="ECO:0000313" key="13">
    <source>
        <dbReference type="EMBL" id="KAJ0401659.1"/>
    </source>
</evidence>
<evidence type="ECO:0000256" key="12">
    <source>
        <dbReference type="SAM" id="Phobius"/>
    </source>
</evidence>
<reference evidence="13" key="1">
    <citation type="submission" date="2021-12" db="EMBL/GenBank/DDBJ databases">
        <title>Prjna785345.</title>
        <authorList>
            <person name="Rujirawat T."/>
            <person name="Krajaejun T."/>
        </authorList>
    </citation>
    <scope>NUCLEOTIDE SEQUENCE</scope>
    <source>
        <strain evidence="13">Pi057C3</strain>
    </source>
</reference>
<dbReference type="InterPro" id="IPR029044">
    <property type="entry name" value="Nucleotide-diphossugar_trans"/>
</dbReference>
<evidence type="ECO:0000256" key="10">
    <source>
        <dbReference type="ARBA" id="ARBA00037847"/>
    </source>
</evidence>
<dbReference type="EMBL" id="JAKCXM010000122">
    <property type="protein sequence ID" value="KAJ0401659.1"/>
    <property type="molecule type" value="Genomic_DNA"/>
</dbReference>
<keyword evidence="8" id="KW-0333">Golgi apparatus</keyword>
<accession>A0AAD5LKH8</accession>
<organism evidence="13 14">
    <name type="scientific">Pythium insidiosum</name>
    <name type="common">Pythiosis disease agent</name>
    <dbReference type="NCBI Taxonomy" id="114742"/>
    <lineage>
        <taxon>Eukaryota</taxon>
        <taxon>Sar</taxon>
        <taxon>Stramenopiles</taxon>
        <taxon>Oomycota</taxon>
        <taxon>Peronosporomycetes</taxon>
        <taxon>Pythiales</taxon>
        <taxon>Pythiaceae</taxon>
        <taxon>Pythium</taxon>
    </lineage>
</organism>
<evidence type="ECO:0000256" key="11">
    <source>
        <dbReference type="SAM" id="Coils"/>
    </source>
</evidence>
<proteinExistence type="inferred from homology"/>
<keyword evidence="7 12" id="KW-1133">Transmembrane helix</keyword>
<keyword evidence="5 12" id="KW-0812">Transmembrane</keyword>
<dbReference type="GO" id="GO:0046354">
    <property type="term" value="P:mannan biosynthetic process"/>
    <property type="evidence" value="ECO:0007669"/>
    <property type="project" value="TreeGrafter"/>
</dbReference>
<dbReference type="Pfam" id="PF11051">
    <property type="entry name" value="Mannosyl_trans3"/>
    <property type="match status" value="1"/>
</dbReference>
<dbReference type="Proteomes" id="UP001209570">
    <property type="component" value="Unassembled WGS sequence"/>
</dbReference>
<evidence type="ECO:0000256" key="3">
    <source>
        <dbReference type="ARBA" id="ARBA00009105"/>
    </source>
</evidence>
<dbReference type="InterPro" id="IPR022751">
    <property type="entry name" value="Alpha_mannosyltransferase"/>
</dbReference>
<evidence type="ECO:0000256" key="9">
    <source>
        <dbReference type="ARBA" id="ARBA00023136"/>
    </source>
</evidence>
<comment type="caution">
    <text evidence="13">The sequence shown here is derived from an EMBL/GenBank/DDBJ whole genome shotgun (WGS) entry which is preliminary data.</text>
</comment>
<dbReference type="GO" id="GO:0000139">
    <property type="term" value="C:Golgi membrane"/>
    <property type="evidence" value="ECO:0007669"/>
    <property type="project" value="UniProtKB-SubCell"/>
</dbReference>
<keyword evidence="14" id="KW-1185">Reference proteome</keyword>
<dbReference type="GO" id="GO:0000026">
    <property type="term" value="F:alpha-1,2-mannosyltransferase activity"/>
    <property type="evidence" value="ECO:0007669"/>
    <property type="project" value="TreeGrafter"/>
</dbReference>
<name>A0AAD5LKH8_PYTIN</name>
<gene>
    <name evidence="13" type="ORF">P43SY_001291</name>
</gene>
<protein>
    <submittedName>
        <fullName evidence="13">Uncharacterized protein</fullName>
    </submittedName>
</protein>
<evidence type="ECO:0000256" key="2">
    <source>
        <dbReference type="ARBA" id="ARBA00004606"/>
    </source>
</evidence>
<evidence type="ECO:0000313" key="14">
    <source>
        <dbReference type="Proteomes" id="UP001209570"/>
    </source>
</evidence>
<dbReference type="AlphaFoldDB" id="A0AAD5LKH8"/>
<comment type="subcellular location">
    <subcellularLocation>
        <location evidence="10">Endomembrane system</location>
        <topology evidence="10">Single-pass membrane protein</topology>
    </subcellularLocation>
    <subcellularLocation>
        <location evidence="1">Golgi apparatus membrane</location>
    </subcellularLocation>
    <subcellularLocation>
        <location evidence="2">Membrane</location>
        <topology evidence="2">Single-pass type II membrane protein</topology>
    </subcellularLocation>
</comment>